<evidence type="ECO:0000256" key="10">
    <source>
        <dbReference type="RuleBase" id="RU004181"/>
    </source>
</evidence>
<dbReference type="InterPro" id="IPR001872">
    <property type="entry name" value="Peptidase_A8"/>
</dbReference>
<keyword evidence="4 9" id="KW-0812">Transmembrane</keyword>
<keyword evidence="3 9" id="KW-0645">Protease</keyword>
<gene>
    <name evidence="9 12" type="primary">lspA</name>
    <name evidence="12" type="ORF">Drose_29295</name>
</gene>
<feature type="region of interest" description="Disordered" evidence="11">
    <location>
        <begin position="207"/>
        <end position="230"/>
    </location>
</feature>
<dbReference type="HAMAP" id="MF_00161">
    <property type="entry name" value="LspA"/>
    <property type="match status" value="1"/>
</dbReference>
<evidence type="ECO:0000256" key="5">
    <source>
        <dbReference type="ARBA" id="ARBA00022750"/>
    </source>
</evidence>
<protein>
    <recommendedName>
        <fullName evidence="9">Lipoprotein signal peptidase</fullName>
        <ecNumber evidence="9">3.4.23.36</ecNumber>
    </recommendedName>
    <alternativeName>
        <fullName evidence="9">Prolipoprotein signal peptidase</fullName>
    </alternativeName>
    <alternativeName>
        <fullName evidence="9">Signal peptidase II</fullName>
        <shortName evidence="9">SPase II</shortName>
    </alternativeName>
</protein>
<accession>A0ABY5Z2V4</accession>
<comment type="catalytic activity">
    <reaction evidence="9">
        <text>Release of signal peptides from bacterial membrane prolipoproteins. Hydrolyzes -Xaa-Yaa-Zaa-|-(S,diacylglyceryl)Cys-, in which Xaa is hydrophobic (preferably Leu), and Yaa (Ala or Ser) and Zaa (Gly or Ala) have small, neutral side chains.</text>
        <dbReference type="EC" id="3.4.23.36"/>
    </reaction>
</comment>
<sequence length="230" mass="24803">MRQRHPRGAARRVPVRYALRHLQAVGGAALTTQDDLPSTTPRARRGRAWALFGVIAAAVIAIDQIVKEWTTSTIAHGEPLKLLGGLIYVIYARNSGAAFSMLEDHTWIFPIIATGVVGWLFWMIRGTVSAAWAVALGLVLGGAAGNLTDRIFRAPAPFHGHVVDMFSFLDDHAGHFPVFNIADSALTVGVALAVLLEFTGRRRDGTRLSKEREAAPVAKEAAPAAKDEHA</sequence>
<feature type="transmembrane region" description="Helical" evidence="9">
    <location>
        <begin position="178"/>
        <end position="198"/>
    </location>
</feature>
<comment type="similarity">
    <text evidence="1 9 10">Belongs to the peptidase A8 family.</text>
</comment>
<organism evidence="12 13">
    <name type="scientific">Dactylosporangium roseum</name>
    <dbReference type="NCBI Taxonomy" id="47989"/>
    <lineage>
        <taxon>Bacteria</taxon>
        <taxon>Bacillati</taxon>
        <taxon>Actinomycetota</taxon>
        <taxon>Actinomycetes</taxon>
        <taxon>Micromonosporales</taxon>
        <taxon>Micromonosporaceae</taxon>
        <taxon>Dactylosporangium</taxon>
    </lineage>
</organism>
<feature type="transmembrane region" description="Helical" evidence="9">
    <location>
        <begin position="48"/>
        <end position="66"/>
    </location>
</feature>
<evidence type="ECO:0000256" key="3">
    <source>
        <dbReference type="ARBA" id="ARBA00022670"/>
    </source>
</evidence>
<feature type="active site" evidence="9">
    <location>
        <position position="183"/>
    </location>
</feature>
<reference evidence="12" key="1">
    <citation type="submission" date="2021-04" db="EMBL/GenBank/DDBJ databases">
        <title>Biosynthetic gene clusters of Dactylosporangioum roseum.</title>
        <authorList>
            <person name="Hartkoorn R.C."/>
            <person name="Beaudoing E."/>
            <person name="Hot D."/>
            <person name="Moureu S."/>
        </authorList>
    </citation>
    <scope>NUCLEOTIDE SEQUENCE</scope>
    <source>
        <strain evidence="12">NRRL B-16295</strain>
    </source>
</reference>
<comment type="pathway">
    <text evidence="9">Protein modification; lipoprotein biosynthesis (signal peptide cleavage).</text>
</comment>
<dbReference type="PANTHER" id="PTHR33695:SF1">
    <property type="entry name" value="LIPOPROTEIN SIGNAL PEPTIDASE"/>
    <property type="match status" value="1"/>
</dbReference>
<evidence type="ECO:0000256" key="8">
    <source>
        <dbReference type="ARBA" id="ARBA00023136"/>
    </source>
</evidence>
<name>A0ABY5Z2V4_9ACTN</name>
<evidence type="ECO:0000313" key="13">
    <source>
        <dbReference type="Proteomes" id="UP001058271"/>
    </source>
</evidence>
<dbReference type="GO" id="GO:0004190">
    <property type="term" value="F:aspartic-type endopeptidase activity"/>
    <property type="evidence" value="ECO:0007669"/>
    <property type="project" value="UniProtKB-EC"/>
</dbReference>
<dbReference type="Pfam" id="PF01252">
    <property type="entry name" value="Peptidase_A8"/>
    <property type="match status" value="1"/>
</dbReference>
<evidence type="ECO:0000256" key="2">
    <source>
        <dbReference type="ARBA" id="ARBA00022475"/>
    </source>
</evidence>
<dbReference type="EMBL" id="CP073721">
    <property type="protein sequence ID" value="UWZ35217.1"/>
    <property type="molecule type" value="Genomic_DNA"/>
</dbReference>
<evidence type="ECO:0000256" key="11">
    <source>
        <dbReference type="SAM" id="MobiDB-lite"/>
    </source>
</evidence>
<dbReference type="PANTHER" id="PTHR33695">
    <property type="entry name" value="LIPOPROTEIN SIGNAL PEPTIDASE"/>
    <property type="match status" value="1"/>
</dbReference>
<keyword evidence="7 9" id="KW-1133">Transmembrane helix</keyword>
<feature type="active site" evidence="9">
    <location>
        <position position="164"/>
    </location>
</feature>
<feature type="transmembrane region" description="Helical" evidence="9">
    <location>
        <begin position="131"/>
        <end position="148"/>
    </location>
</feature>
<comment type="function">
    <text evidence="9">This protein specifically catalyzes the removal of signal peptides from prolipoproteins.</text>
</comment>
<feature type="transmembrane region" description="Helical" evidence="9">
    <location>
        <begin position="107"/>
        <end position="124"/>
    </location>
</feature>
<dbReference type="NCBIfam" id="TIGR00077">
    <property type="entry name" value="lspA"/>
    <property type="match status" value="1"/>
</dbReference>
<keyword evidence="8 9" id="KW-0472">Membrane</keyword>
<keyword evidence="2 9" id="KW-1003">Cell membrane</keyword>
<keyword evidence="6 9" id="KW-0378">Hydrolase</keyword>
<evidence type="ECO:0000256" key="9">
    <source>
        <dbReference type="HAMAP-Rule" id="MF_00161"/>
    </source>
</evidence>
<keyword evidence="5 9" id="KW-0064">Aspartyl protease</keyword>
<dbReference type="Proteomes" id="UP001058271">
    <property type="component" value="Chromosome"/>
</dbReference>
<dbReference type="PRINTS" id="PR00781">
    <property type="entry name" value="LIPOSIGPTASE"/>
</dbReference>
<comment type="subcellular location">
    <subcellularLocation>
        <location evidence="9">Cell membrane</location>
        <topology evidence="9">Multi-pass membrane protein</topology>
    </subcellularLocation>
</comment>
<dbReference type="EC" id="3.4.23.36" evidence="9"/>
<evidence type="ECO:0000256" key="6">
    <source>
        <dbReference type="ARBA" id="ARBA00022801"/>
    </source>
</evidence>
<evidence type="ECO:0000256" key="7">
    <source>
        <dbReference type="ARBA" id="ARBA00022989"/>
    </source>
</evidence>
<evidence type="ECO:0000256" key="4">
    <source>
        <dbReference type="ARBA" id="ARBA00022692"/>
    </source>
</evidence>
<evidence type="ECO:0000313" key="12">
    <source>
        <dbReference type="EMBL" id="UWZ35217.1"/>
    </source>
</evidence>
<keyword evidence="13" id="KW-1185">Reference proteome</keyword>
<feature type="compositionally biased region" description="Low complexity" evidence="11">
    <location>
        <begin position="215"/>
        <end position="224"/>
    </location>
</feature>
<evidence type="ECO:0000256" key="1">
    <source>
        <dbReference type="ARBA" id="ARBA00006139"/>
    </source>
</evidence>
<proteinExistence type="inferred from homology"/>